<protein>
    <submittedName>
        <fullName evidence="1">Uncharacterized protein</fullName>
    </submittedName>
</protein>
<accession>M1WTU9</accession>
<dbReference type="EMBL" id="FO203427">
    <property type="protein sequence ID" value="CCH49912.1"/>
    <property type="molecule type" value="Genomic_DNA"/>
</dbReference>
<dbReference type="eggNOG" id="COG0823">
    <property type="taxonomic scope" value="Bacteria"/>
</dbReference>
<name>M1WTU9_PSEP2</name>
<organism evidence="1 2">
    <name type="scientific">Pseudodesulfovibrio piezophilus (strain DSM 21447 / JCM 15486 / C1TLV30)</name>
    <name type="common">Desulfovibrio piezophilus</name>
    <dbReference type="NCBI Taxonomy" id="1322246"/>
    <lineage>
        <taxon>Bacteria</taxon>
        <taxon>Pseudomonadati</taxon>
        <taxon>Thermodesulfobacteriota</taxon>
        <taxon>Desulfovibrionia</taxon>
        <taxon>Desulfovibrionales</taxon>
        <taxon>Desulfovibrionaceae</taxon>
    </lineage>
</organism>
<reference evidence="1 2" key="1">
    <citation type="journal article" date="2013" name="PLoS ONE">
        <title>The first genomic and proteomic characterization of a deep-sea sulfate reducer: insights into the piezophilic lifestyle of Desulfovibrio piezophilus.</title>
        <authorList>
            <person name="Pradel N."/>
            <person name="Ji B."/>
            <person name="Gimenez G."/>
            <person name="Talla E."/>
            <person name="Lenoble P."/>
            <person name="Garel M."/>
            <person name="Tamburini C."/>
            <person name="Fourquet P."/>
            <person name="Lebrun R."/>
            <person name="Bertin P."/>
            <person name="Denis Y."/>
            <person name="Pophillat M."/>
            <person name="Barbe V."/>
            <person name="Ollivier B."/>
            <person name="Dolla A."/>
        </authorList>
    </citation>
    <scope>NUCLEOTIDE SEQUENCE [LARGE SCALE GENOMIC DNA]</scope>
    <source>
        <strain evidence="2">DSM 10523 / SB164P1</strain>
    </source>
</reference>
<keyword evidence="2" id="KW-1185">Reference proteome</keyword>
<dbReference type="BioCyc" id="DPIE1322246:BN4_RS13455-MONOMER"/>
<dbReference type="AlphaFoldDB" id="M1WTU9"/>
<evidence type="ECO:0000313" key="1">
    <source>
        <dbReference type="EMBL" id="CCH49912.1"/>
    </source>
</evidence>
<proteinExistence type="predicted"/>
<dbReference type="HOGENOM" id="CLU_668760_0_0_7"/>
<reference evidence="2" key="2">
    <citation type="journal article" date="2013" name="Stand. Genomic Sci.">
        <title>Complete genome sequence of Desulfocapsa sulfexigens, a marine deltaproteobacterium specialized in disproportionating inorganic sulfur compounds.</title>
        <authorList>
            <person name="Finster K.W."/>
            <person name="Kjeldsen K.U."/>
            <person name="Kube M."/>
            <person name="Reinhardt R."/>
            <person name="Mussmann M."/>
            <person name="Amann R."/>
            <person name="Schreiber L."/>
        </authorList>
    </citation>
    <scope>NUCLEOTIDE SEQUENCE [LARGE SCALE GENOMIC DNA]</scope>
    <source>
        <strain evidence="2">DSM 10523 / SB164P1</strain>
    </source>
</reference>
<dbReference type="OrthoDB" id="5430637at2"/>
<evidence type="ECO:0000313" key="2">
    <source>
        <dbReference type="Proteomes" id="UP000011724"/>
    </source>
</evidence>
<dbReference type="RefSeq" id="WP_015415955.1">
    <property type="nucleotide sequence ID" value="NC_020409.1"/>
</dbReference>
<dbReference type="STRING" id="1322246.BN4_12679"/>
<sequence>MTLGAVLQKVIGSYLTCKLYDLTYDFRMRFRHFCMNWRQGGSSLKTDLPFKRIGSSNYHVFFGYYDFSPLNFVNDKCLALRVAGKNTPPTANEIAEVGYYNLGVGVSDFVKIGETRSWCWQQGCRLQWFPGLGGNEDDHVLYNTRQRGVGSVIQNIKTFEIVKKFSRPVYACDSRNHYAYSLDFGRLHRLRPGYGYASELELSRDEKCPHDNGIWRIDLRTGEEVLLFSIKELASISPLPGMEGADHYINHILVNPSGTRFLFIHLWTSHGEKFGRMFTADCNGENIHLVMNSGHASHYCWDGDDVLFCYSDLPQSGMHVHRFRDKSDSVDAVLVDLVKEDCHMSISPTHDLMLIDSYPTPERVQSVAICSMKPERRVDIAGFYTPSHFTGEVRCDLHPRWSRNGLKVSVDAVYKGKRSIYIFDVTGFIREQKFYGK</sequence>
<dbReference type="KEGG" id="dpi:BN4_12679"/>
<dbReference type="Proteomes" id="UP000011724">
    <property type="component" value="Chromosome"/>
</dbReference>
<dbReference type="SUPFAM" id="SSF82171">
    <property type="entry name" value="DPP6 N-terminal domain-like"/>
    <property type="match status" value="1"/>
</dbReference>
<gene>
    <name evidence="1" type="ordered locus">BN4_12679</name>
</gene>
<dbReference type="Gene3D" id="2.130.10.10">
    <property type="entry name" value="YVTN repeat-like/Quinoprotein amine dehydrogenase"/>
    <property type="match status" value="1"/>
</dbReference>
<dbReference type="InterPro" id="IPR015943">
    <property type="entry name" value="WD40/YVTN_repeat-like_dom_sf"/>
</dbReference>
<dbReference type="PATRIC" id="fig|879567.3.peg.2871"/>